<reference evidence="2 3" key="1">
    <citation type="journal article" date="2018" name="Nat. Ecol. Evol.">
        <title>Pezizomycetes genomes reveal the molecular basis of ectomycorrhizal truffle lifestyle.</title>
        <authorList>
            <person name="Murat C."/>
            <person name="Payen T."/>
            <person name="Noel B."/>
            <person name="Kuo A."/>
            <person name="Morin E."/>
            <person name="Chen J."/>
            <person name="Kohler A."/>
            <person name="Krizsan K."/>
            <person name="Balestrini R."/>
            <person name="Da Silva C."/>
            <person name="Montanini B."/>
            <person name="Hainaut M."/>
            <person name="Levati E."/>
            <person name="Barry K.W."/>
            <person name="Belfiori B."/>
            <person name="Cichocki N."/>
            <person name="Clum A."/>
            <person name="Dockter R.B."/>
            <person name="Fauchery L."/>
            <person name="Guy J."/>
            <person name="Iotti M."/>
            <person name="Le Tacon F."/>
            <person name="Lindquist E.A."/>
            <person name="Lipzen A."/>
            <person name="Malagnac F."/>
            <person name="Mello A."/>
            <person name="Molinier V."/>
            <person name="Miyauchi S."/>
            <person name="Poulain J."/>
            <person name="Riccioni C."/>
            <person name="Rubini A."/>
            <person name="Sitrit Y."/>
            <person name="Splivallo R."/>
            <person name="Traeger S."/>
            <person name="Wang M."/>
            <person name="Zifcakova L."/>
            <person name="Wipf D."/>
            <person name="Zambonelli A."/>
            <person name="Paolocci F."/>
            <person name="Nowrousian M."/>
            <person name="Ottonello S."/>
            <person name="Baldrian P."/>
            <person name="Spatafora J.W."/>
            <person name="Henrissat B."/>
            <person name="Nagy L.G."/>
            <person name="Aury J.M."/>
            <person name="Wincker P."/>
            <person name="Grigoriev I.V."/>
            <person name="Bonfante P."/>
            <person name="Martin F.M."/>
        </authorList>
    </citation>
    <scope>NUCLEOTIDE SEQUENCE [LARGE SCALE GENOMIC DNA]</scope>
    <source>
        <strain evidence="2 3">RN42</strain>
    </source>
</reference>
<feature type="signal peptide" evidence="1">
    <location>
        <begin position="1"/>
        <end position="20"/>
    </location>
</feature>
<dbReference type="Proteomes" id="UP000275078">
    <property type="component" value="Unassembled WGS sequence"/>
</dbReference>
<gene>
    <name evidence="2" type="ORF">BJ508DRAFT_307787</name>
</gene>
<keyword evidence="3" id="KW-1185">Reference proteome</keyword>
<dbReference type="OrthoDB" id="5504656at2759"/>
<evidence type="ECO:0000313" key="2">
    <source>
        <dbReference type="EMBL" id="RPA80063.1"/>
    </source>
</evidence>
<feature type="chain" id="PRO_5018202841" description="SCP domain-containing protein" evidence="1">
    <location>
        <begin position="21"/>
        <end position="220"/>
    </location>
</feature>
<sequence>MKSIFFPIFSILASSYLVSSEFITTLSKSEVSSLDGLVATLKPGPHLNFSNPEYAPLVNAILYNNYSAPQVRKAYANAQATLFDISLFDQQLDLMSGVPVNDAKYQSPKCETSSGSADLGQAMVLYFIAWNVWHKGWDWCDQKNAWPGGSHCTNLMSWETAQFDVCGAYGSGEVRCDYAIEGIKRVINACRRDSDKRVGGQIGFWTSPPNDKPHKRMIVR</sequence>
<dbReference type="EMBL" id="ML119692">
    <property type="protein sequence ID" value="RPA80063.1"/>
    <property type="molecule type" value="Genomic_DNA"/>
</dbReference>
<name>A0A3N4I1V3_ASCIM</name>
<evidence type="ECO:0008006" key="4">
    <source>
        <dbReference type="Google" id="ProtNLM"/>
    </source>
</evidence>
<keyword evidence="1" id="KW-0732">Signal</keyword>
<organism evidence="2 3">
    <name type="scientific">Ascobolus immersus RN42</name>
    <dbReference type="NCBI Taxonomy" id="1160509"/>
    <lineage>
        <taxon>Eukaryota</taxon>
        <taxon>Fungi</taxon>
        <taxon>Dikarya</taxon>
        <taxon>Ascomycota</taxon>
        <taxon>Pezizomycotina</taxon>
        <taxon>Pezizomycetes</taxon>
        <taxon>Pezizales</taxon>
        <taxon>Ascobolaceae</taxon>
        <taxon>Ascobolus</taxon>
    </lineage>
</organism>
<evidence type="ECO:0000313" key="3">
    <source>
        <dbReference type="Proteomes" id="UP000275078"/>
    </source>
</evidence>
<dbReference type="AlphaFoldDB" id="A0A3N4I1V3"/>
<evidence type="ECO:0000256" key="1">
    <source>
        <dbReference type="SAM" id="SignalP"/>
    </source>
</evidence>
<accession>A0A3N4I1V3</accession>
<proteinExistence type="predicted"/>
<protein>
    <recommendedName>
        <fullName evidence="4">SCP domain-containing protein</fullName>
    </recommendedName>
</protein>